<name>A0A1H5P8A6_9ACTN</name>
<evidence type="ECO:0000313" key="7">
    <source>
        <dbReference type="Proteomes" id="UP000181980"/>
    </source>
</evidence>
<keyword evidence="1" id="KW-0805">Transcription regulation</keyword>
<dbReference type="SUPFAM" id="SSF46689">
    <property type="entry name" value="Homeodomain-like"/>
    <property type="match status" value="1"/>
</dbReference>
<dbReference type="AlphaFoldDB" id="A0A1H5P8A6"/>
<feature type="domain" description="HTH tetR-type" evidence="5">
    <location>
        <begin position="10"/>
        <end position="70"/>
    </location>
</feature>
<dbReference type="GO" id="GO:0000976">
    <property type="term" value="F:transcription cis-regulatory region binding"/>
    <property type="evidence" value="ECO:0007669"/>
    <property type="project" value="TreeGrafter"/>
</dbReference>
<dbReference type="Gene3D" id="1.10.357.10">
    <property type="entry name" value="Tetracycline Repressor, domain 2"/>
    <property type="match status" value="1"/>
</dbReference>
<keyword evidence="2 4" id="KW-0238">DNA-binding</keyword>
<sequence>MSDLRARRRRTTRGEIVEAGLRLFDERGYDAVTMEQIAAAAGVSRRTLYRHFPTKDRILLDLPAEWMAMWDEVVAGVAADLPPRDVVEQAARAIGARLDAESARIRTAWRISDAVPALQAAFLANPAWTARVVTVLEDPARGTPLDRATAVVIAGAYLGALDAAMLRWAAEGGGTVAEAVELILDRLGAIWP</sequence>
<reference evidence="7" key="1">
    <citation type="submission" date="2016-10" db="EMBL/GenBank/DDBJ databases">
        <authorList>
            <person name="Varghese N."/>
            <person name="Submissions S."/>
        </authorList>
    </citation>
    <scope>NUCLEOTIDE SEQUENCE [LARGE SCALE GENOMIC DNA]</scope>
    <source>
        <strain evidence="7">DSM 45237</strain>
    </source>
</reference>
<evidence type="ECO:0000313" key="6">
    <source>
        <dbReference type="EMBL" id="SEF09960.1"/>
    </source>
</evidence>
<dbReference type="Pfam" id="PF17754">
    <property type="entry name" value="TetR_C_14"/>
    <property type="match status" value="1"/>
</dbReference>
<dbReference type="InterPro" id="IPR050109">
    <property type="entry name" value="HTH-type_TetR-like_transc_reg"/>
</dbReference>
<evidence type="ECO:0000256" key="2">
    <source>
        <dbReference type="ARBA" id="ARBA00023125"/>
    </source>
</evidence>
<dbReference type="STRING" id="561176.SAMN04488561_3875"/>
<protein>
    <submittedName>
        <fullName evidence="6">DNA-binding transcriptional regulator, AcrR family</fullName>
    </submittedName>
</protein>
<evidence type="ECO:0000256" key="1">
    <source>
        <dbReference type="ARBA" id="ARBA00023015"/>
    </source>
</evidence>
<organism evidence="6 7">
    <name type="scientific">Jiangella alba</name>
    <dbReference type="NCBI Taxonomy" id="561176"/>
    <lineage>
        <taxon>Bacteria</taxon>
        <taxon>Bacillati</taxon>
        <taxon>Actinomycetota</taxon>
        <taxon>Actinomycetes</taxon>
        <taxon>Jiangellales</taxon>
        <taxon>Jiangellaceae</taxon>
        <taxon>Jiangella</taxon>
    </lineage>
</organism>
<dbReference type="PANTHER" id="PTHR30055:SF234">
    <property type="entry name" value="HTH-TYPE TRANSCRIPTIONAL REGULATOR BETI"/>
    <property type="match status" value="1"/>
</dbReference>
<evidence type="ECO:0000259" key="5">
    <source>
        <dbReference type="PROSITE" id="PS50977"/>
    </source>
</evidence>
<feature type="DNA-binding region" description="H-T-H motif" evidence="4">
    <location>
        <begin position="33"/>
        <end position="52"/>
    </location>
</feature>
<dbReference type="FunFam" id="1.10.10.60:FF:000141">
    <property type="entry name" value="TetR family transcriptional regulator"/>
    <property type="match status" value="1"/>
</dbReference>
<dbReference type="PROSITE" id="PS01081">
    <property type="entry name" value="HTH_TETR_1"/>
    <property type="match status" value="1"/>
</dbReference>
<dbReference type="GO" id="GO:0045892">
    <property type="term" value="P:negative regulation of DNA-templated transcription"/>
    <property type="evidence" value="ECO:0007669"/>
    <property type="project" value="UniProtKB-ARBA"/>
</dbReference>
<dbReference type="PRINTS" id="PR00455">
    <property type="entry name" value="HTHTETR"/>
</dbReference>
<evidence type="ECO:0000256" key="4">
    <source>
        <dbReference type="PROSITE-ProRule" id="PRU00335"/>
    </source>
</evidence>
<keyword evidence="7" id="KW-1185">Reference proteome</keyword>
<dbReference type="Proteomes" id="UP000181980">
    <property type="component" value="Unassembled WGS sequence"/>
</dbReference>
<proteinExistence type="predicted"/>
<evidence type="ECO:0000256" key="3">
    <source>
        <dbReference type="ARBA" id="ARBA00023163"/>
    </source>
</evidence>
<gene>
    <name evidence="6" type="ORF">SAMN04488561_3875</name>
</gene>
<dbReference type="OrthoDB" id="3296001at2"/>
<dbReference type="InterPro" id="IPR001647">
    <property type="entry name" value="HTH_TetR"/>
</dbReference>
<dbReference type="InterPro" id="IPR041347">
    <property type="entry name" value="MftR_C"/>
</dbReference>
<dbReference type="EMBL" id="FNUC01000004">
    <property type="protein sequence ID" value="SEF09960.1"/>
    <property type="molecule type" value="Genomic_DNA"/>
</dbReference>
<dbReference type="InterPro" id="IPR009057">
    <property type="entry name" value="Homeodomain-like_sf"/>
</dbReference>
<dbReference type="PROSITE" id="PS50977">
    <property type="entry name" value="HTH_TETR_2"/>
    <property type="match status" value="1"/>
</dbReference>
<dbReference type="RefSeq" id="WP_069109676.1">
    <property type="nucleotide sequence ID" value="NZ_FNUC01000004.1"/>
</dbReference>
<dbReference type="InterPro" id="IPR023772">
    <property type="entry name" value="DNA-bd_HTH_TetR-type_CS"/>
</dbReference>
<dbReference type="PANTHER" id="PTHR30055">
    <property type="entry name" value="HTH-TYPE TRANSCRIPTIONAL REGULATOR RUTR"/>
    <property type="match status" value="1"/>
</dbReference>
<dbReference type="GO" id="GO:0003700">
    <property type="term" value="F:DNA-binding transcription factor activity"/>
    <property type="evidence" value="ECO:0007669"/>
    <property type="project" value="TreeGrafter"/>
</dbReference>
<accession>A0A1H5P8A6</accession>
<dbReference type="Pfam" id="PF00440">
    <property type="entry name" value="TetR_N"/>
    <property type="match status" value="1"/>
</dbReference>
<keyword evidence="3" id="KW-0804">Transcription</keyword>